<keyword evidence="9" id="KW-1185">Reference proteome</keyword>
<organism evidence="8 9">
    <name type="scientific">Lentibacillus halophilus</name>
    <dbReference type="NCBI Taxonomy" id="295065"/>
    <lineage>
        <taxon>Bacteria</taxon>
        <taxon>Bacillati</taxon>
        <taxon>Bacillota</taxon>
        <taxon>Bacilli</taxon>
        <taxon>Bacillales</taxon>
        <taxon>Bacillaceae</taxon>
        <taxon>Lentibacillus</taxon>
    </lineage>
</organism>
<keyword evidence="1" id="KW-0001">2Fe-2S</keyword>
<accession>A0ABP3J1R8</accession>
<comment type="similarity">
    <text evidence="6">Belongs to the bacterial ring-hydroxylating dioxygenase ferredoxin component family.</text>
</comment>
<dbReference type="Pfam" id="PF00355">
    <property type="entry name" value="Rieske"/>
    <property type="match status" value="1"/>
</dbReference>
<name>A0ABP3J1R8_9BACI</name>
<dbReference type="PANTHER" id="PTHR21496">
    <property type="entry name" value="FERREDOXIN-RELATED"/>
    <property type="match status" value="1"/>
</dbReference>
<evidence type="ECO:0000256" key="3">
    <source>
        <dbReference type="ARBA" id="ARBA00023004"/>
    </source>
</evidence>
<dbReference type="Gene3D" id="2.102.10.10">
    <property type="entry name" value="Rieske [2Fe-2S] iron-sulphur domain"/>
    <property type="match status" value="1"/>
</dbReference>
<keyword evidence="3" id="KW-0408">Iron</keyword>
<dbReference type="SUPFAM" id="SSF50022">
    <property type="entry name" value="ISP domain"/>
    <property type="match status" value="1"/>
</dbReference>
<reference evidence="9" key="1">
    <citation type="journal article" date="2019" name="Int. J. Syst. Evol. Microbiol.">
        <title>The Global Catalogue of Microorganisms (GCM) 10K type strain sequencing project: providing services to taxonomists for standard genome sequencing and annotation.</title>
        <authorList>
            <consortium name="The Broad Institute Genomics Platform"/>
            <consortium name="The Broad Institute Genome Sequencing Center for Infectious Disease"/>
            <person name="Wu L."/>
            <person name="Ma J."/>
        </authorList>
    </citation>
    <scope>NUCLEOTIDE SEQUENCE [LARGE SCALE GENOMIC DNA]</scope>
    <source>
        <strain evidence="9">JCM 12149</strain>
    </source>
</reference>
<evidence type="ECO:0000313" key="9">
    <source>
        <dbReference type="Proteomes" id="UP001501459"/>
    </source>
</evidence>
<dbReference type="PANTHER" id="PTHR21496:SF0">
    <property type="entry name" value="RIESKE DOMAIN-CONTAINING PROTEIN"/>
    <property type="match status" value="1"/>
</dbReference>
<dbReference type="EMBL" id="BAAADM010000020">
    <property type="protein sequence ID" value="GAA0433986.1"/>
    <property type="molecule type" value="Genomic_DNA"/>
</dbReference>
<evidence type="ECO:0000256" key="5">
    <source>
        <dbReference type="ARBA" id="ARBA00034078"/>
    </source>
</evidence>
<evidence type="ECO:0000259" key="7">
    <source>
        <dbReference type="PROSITE" id="PS51296"/>
    </source>
</evidence>
<evidence type="ECO:0000256" key="1">
    <source>
        <dbReference type="ARBA" id="ARBA00022714"/>
    </source>
</evidence>
<dbReference type="RefSeq" id="WP_343751365.1">
    <property type="nucleotide sequence ID" value="NZ_BAAADM010000020.1"/>
</dbReference>
<dbReference type="Proteomes" id="UP001501459">
    <property type="component" value="Unassembled WGS sequence"/>
</dbReference>
<comment type="caution">
    <text evidence="8">The sequence shown here is derived from an EMBL/GenBank/DDBJ whole genome shotgun (WGS) entry which is preliminary data.</text>
</comment>
<feature type="domain" description="Rieske" evidence="7">
    <location>
        <begin position="16"/>
        <end position="111"/>
    </location>
</feature>
<sequence length="117" mass="12706">MQHTEDTNPTSDNTYIYACASSELEEGDLIECEAGSDRIVVGRGEDNVYAVEAICTHEHFELVEGALDGNCLICPLHFACFDIRDGSVLEGPAEKPLKSYEAIEADGSVWVSYEGGD</sequence>
<gene>
    <name evidence="8" type="ORF">GCM10008983_08210</name>
</gene>
<dbReference type="InterPro" id="IPR036922">
    <property type="entry name" value="Rieske_2Fe-2S_sf"/>
</dbReference>
<dbReference type="InterPro" id="IPR017941">
    <property type="entry name" value="Rieske_2Fe-2S"/>
</dbReference>
<proteinExistence type="inferred from homology"/>
<evidence type="ECO:0000256" key="4">
    <source>
        <dbReference type="ARBA" id="ARBA00023014"/>
    </source>
</evidence>
<evidence type="ECO:0000256" key="2">
    <source>
        <dbReference type="ARBA" id="ARBA00022723"/>
    </source>
</evidence>
<evidence type="ECO:0000256" key="6">
    <source>
        <dbReference type="ARBA" id="ARBA00038001"/>
    </source>
</evidence>
<keyword evidence="4" id="KW-0411">Iron-sulfur</keyword>
<protein>
    <submittedName>
        <fullName evidence="8">MocE family 2Fe-2S type ferredoxin</fullName>
    </submittedName>
</protein>
<comment type="cofactor">
    <cofactor evidence="5">
        <name>[2Fe-2S] cluster</name>
        <dbReference type="ChEBI" id="CHEBI:190135"/>
    </cofactor>
</comment>
<evidence type="ECO:0000313" key="8">
    <source>
        <dbReference type="EMBL" id="GAA0433986.1"/>
    </source>
</evidence>
<dbReference type="PROSITE" id="PS51296">
    <property type="entry name" value="RIESKE"/>
    <property type="match status" value="1"/>
</dbReference>
<keyword evidence="2" id="KW-0479">Metal-binding</keyword>